<dbReference type="SUPFAM" id="SSF117396">
    <property type="entry name" value="TM1631-like"/>
    <property type="match status" value="1"/>
</dbReference>
<comment type="caution">
    <text evidence="1">The sequence shown here is derived from an EMBL/GenBank/DDBJ whole genome shotgun (WGS) entry which is preliminary data.</text>
</comment>
<dbReference type="InterPro" id="IPR036520">
    <property type="entry name" value="UPF0759_sf"/>
</dbReference>
<dbReference type="InterPro" id="IPR002763">
    <property type="entry name" value="DUF72"/>
</dbReference>
<sequence length="54" mass="6082">MYYSAYAEEALDEWAREIRAHAVRGARVWCIFDNTAAFAATGDALTMTRLAEQP</sequence>
<keyword evidence="2" id="KW-1185">Reference proteome</keyword>
<evidence type="ECO:0000313" key="1">
    <source>
        <dbReference type="EMBL" id="GEO17023.1"/>
    </source>
</evidence>
<gene>
    <name evidence="1" type="ORF">MAE02_47190</name>
</gene>
<dbReference type="AlphaFoldDB" id="A0A512BYL1"/>
<protein>
    <recommendedName>
        <fullName evidence="3">DUF72 domain-containing protein</fullName>
    </recommendedName>
</protein>
<dbReference type="Proteomes" id="UP000321085">
    <property type="component" value="Unassembled WGS sequence"/>
</dbReference>
<reference evidence="1 2" key="1">
    <citation type="submission" date="2019-07" db="EMBL/GenBank/DDBJ databases">
        <title>Whole genome shotgun sequence of Microvirga aerophila NBRC 106136.</title>
        <authorList>
            <person name="Hosoyama A."/>
            <person name="Uohara A."/>
            <person name="Ohji S."/>
            <person name="Ichikawa N."/>
        </authorList>
    </citation>
    <scope>NUCLEOTIDE SEQUENCE [LARGE SCALE GENOMIC DNA]</scope>
    <source>
        <strain evidence="1 2">NBRC 106136</strain>
    </source>
</reference>
<dbReference type="EMBL" id="BJYU01000085">
    <property type="protein sequence ID" value="GEO17023.1"/>
    <property type="molecule type" value="Genomic_DNA"/>
</dbReference>
<accession>A0A512BYL1</accession>
<dbReference type="Pfam" id="PF01904">
    <property type="entry name" value="DUF72"/>
    <property type="match status" value="1"/>
</dbReference>
<name>A0A512BYL1_9HYPH</name>
<organism evidence="1 2">
    <name type="scientific">Microvirga aerophila</name>
    <dbReference type="NCBI Taxonomy" id="670291"/>
    <lineage>
        <taxon>Bacteria</taxon>
        <taxon>Pseudomonadati</taxon>
        <taxon>Pseudomonadota</taxon>
        <taxon>Alphaproteobacteria</taxon>
        <taxon>Hyphomicrobiales</taxon>
        <taxon>Methylobacteriaceae</taxon>
        <taxon>Microvirga</taxon>
    </lineage>
</organism>
<evidence type="ECO:0000313" key="2">
    <source>
        <dbReference type="Proteomes" id="UP000321085"/>
    </source>
</evidence>
<dbReference type="Gene3D" id="3.20.20.410">
    <property type="entry name" value="Protein of unknown function UPF0759"/>
    <property type="match status" value="1"/>
</dbReference>
<evidence type="ECO:0008006" key="3">
    <source>
        <dbReference type="Google" id="ProtNLM"/>
    </source>
</evidence>
<proteinExistence type="predicted"/>